<accession>A0A645D415</accession>
<dbReference type="InterPro" id="IPR029058">
    <property type="entry name" value="AB_hydrolase_fold"/>
</dbReference>
<dbReference type="EMBL" id="VSSQ01032619">
    <property type="protein sequence ID" value="MPM83931.1"/>
    <property type="molecule type" value="Genomic_DNA"/>
</dbReference>
<dbReference type="GO" id="GO:0008236">
    <property type="term" value="F:serine-type peptidase activity"/>
    <property type="evidence" value="ECO:0007669"/>
    <property type="project" value="InterPro"/>
</dbReference>
<dbReference type="SUPFAM" id="SSF53474">
    <property type="entry name" value="alpha/beta-Hydrolases"/>
    <property type="match status" value="1"/>
</dbReference>
<dbReference type="AlphaFoldDB" id="A0A645D415"/>
<name>A0A645D415_9ZZZZ</name>
<protein>
    <recommendedName>
        <fullName evidence="1">Peptidase S9 prolyl oligopeptidase catalytic domain-containing protein</fullName>
    </recommendedName>
</protein>
<dbReference type="InterPro" id="IPR001375">
    <property type="entry name" value="Peptidase_S9_cat"/>
</dbReference>
<organism evidence="2">
    <name type="scientific">bioreactor metagenome</name>
    <dbReference type="NCBI Taxonomy" id="1076179"/>
    <lineage>
        <taxon>unclassified sequences</taxon>
        <taxon>metagenomes</taxon>
        <taxon>ecological metagenomes</taxon>
    </lineage>
</organism>
<gene>
    <name evidence="2" type="ORF">SDC9_131001</name>
</gene>
<dbReference type="Pfam" id="PF00326">
    <property type="entry name" value="Peptidase_S9"/>
    <property type="match status" value="1"/>
</dbReference>
<evidence type="ECO:0000259" key="1">
    <source>
        <dbReference type="Pfam" id="PF00326"/>
    </source>
</evidence>
<reference evidence="2" key="1">
    <citation type="submission" date="2019-08" db="EMBL/GenBank/DDBJ databases">
        <authorList>
            <person name="Kucharzyk K."/>
            <person name="Murdoch R.W."/>
            <person name="Higgins S."/>
            <person name="Loffler F."/>
        </authorList>
    </citation>
    <scope>NUCLEOTIDE SEQUENCE</scope>
</reference>
<evidence type="ECO:0000313" key="2">
    <source>
        <dbReference type="EMBL" id="MPM83931.1"/>
    </source>
</evidence>
<dbReference type="Gene3D" id="3.40.50.1820">
    <property type="entry name" value="alpha/beta hydrolase"/>
    <property type="match status" value="1"/>
</dbReference>
<proteinExistence type="predicted"/>
<feature type="domain" description="Peptidase S9 prolyl oligopeptidase catalytic" evidence="1">
    <location>
        <begin position="42"/>
        <end position="111"/>
    </location>
</feature>
<comment type="caution">
    <text evidence="2">The sequence shown here is derived from an EMBL/GenBank/DDBJ whole genome shotgun (WGS) entry which is preliminary data.</text>
</comment>
<dbReference type="GO" id="GO:0006508">
    <property type="term" value="P:proteolysis"/>
    <property type="evidence" value="ECO:0007669"/>
    <property type="project" value="InterPro"/>
</dbReference>
<sequence>MVSNLPGGPESRPDASILCYPVLSSMAGGERYHLGSYHNLFGDDRPREAYGEFNRPERVNANTPPAFLWHTADDASVPVENSFEYAMALQRRRIPFALHVFPHGRHGLGIGNRPGCEALWPEIAVWPELCADWLRSMQW</sequence>